<reference evidence="1 2" key="1">
    <citation type="submission" date="2018-11" db="EMBL/GenBank/DDBJ databases">
        <authorList>
            <consortium name="Pathogen Informatics"/>
        </authorList>
    </citation>
    <scope>NUCLEOTIDE SEQUENCE [LARGE SCALE GENOMIC DNA]</scope>
    <source>
        <strain evidence="1 2">Zambia</strain>
    </source>
</reference>
<dbReference type="AlphaFoldDB" id="A0A183M791"/>
<sequence>MRCLKFAEVTYYRGNDLRPSAGIVLKNVWKSMVRTLDINDLSTHNRHVDQMQLQEPGESVPISVANSNAYILDNTEVLST</sequence>
<dbReference type="Proteomes" id="UP000277204">
    <property type="component" value="Unassembled WGS sequence"/>
</dbReference>
<name>A0A183M791_9TREM</name>
<evidence type="ECO:0000313" key="1">
    <source>
        <dbReference type="EMBL" id="VDO97787.1"/>
    </source>
</evidence>
<dbReference type="EMBL" id="UZAI01007050">
    <property type="protein sequence ID" value="VDO97787.1"/>
    <property type="molecule type" value="Genomic_DNA"/>
</dbReference>
<organism evidence="1 2">
    <name type="scientific">Schistosoma margrebowiei</name>
    <dbReference type="NCBI Taxonomy" id="48269"/>
    <lineage>
        <taxon>Eukaryota</taxon>
        <taxon>Metazoa</taxon>
        <taxon>Spiralia</taxon>
        <taxon>Lophotrochozoa</taxon>
        <taxon>Platyhelminthes</taxon>
        <taxon>Trematoda</taxon>
        <taxon>Digenea</taxon>
        <taxon>Strigeidida</taxon>
        <taxon>Schistosomatoidea</taxon>
        <taxon>Schistosomatidae</taxon>
        <taxon>Schistosoma</taxon>
    </lineage>
</organism>
<keyword evidence="2" id="KW-1185">Reference proteome</keyword>
<proteinExistence type="predicted"/>
<gene>
    <name evidence="1" type="ORF">SMRZ_LOCUS11916</name>
</gene>
<accession>A0A183M791</accession>
<protein>
    <submittedName>
        <fullName evidence="1">Uncharacterized protein</fullName>
    </submittedName>
</protein>
<evidence type="ECO:0000313" key="2">
    <source>
        <dbReference type="Proteomes" id="UP000277204"/>
    </source>
</evidence>